<evidence type="ECO:0000256" key="1">
    <source>
        <dbReference type="SAM" id="SignalP"/>
    </source>
</evidence>
<name>A0A2T7E3G8_9POAL</name>
<organism evidence="2 3">
    <name type="scientific">Panicum hallii var. hallii</name>
    <dbReference type="NCBI Taxonomy" id="1504633"/>
    <lineage>
        <taxon>Eukaryota</taxon>
        <taxon>Viridiplantae</taxon>
        <taxon>Streptophyta</taxon>
        <taxon>Embryophyta</taxon>
        <taxon>Tracheophyta</taxon>
        <taxon>Spermatophyta</taxon>
        <taxon>Magnoliopsida</taxon>
        <taxon>Liliopsida</taxon>
        <taxon>Poales</taxon>
        <taxon>Poaceae</taxon>
        <taxon>PACMAD clade</taxon>
        <taxon>Panicoideae</taxon>
        <taxon>Panicodae</taxon>
        <taxon>Paniceae</taxon>
        <taxon>Panicinae</taxon>
        <taxon>Panicum</taxon>
        <taxon>Panicum sect. Panicum</taxon>
    </lineage>
</organism>
<evidence type="ECO:0000313" key="3">
    <source>
        <dbReference type="Proteomes" id="UP000244336"/>
    </source>
</evidence>
<keyword evidence="1" id="KW-0732">Signal</keyword>
<dbReference type="EMBL" id="CM009752">
    <property type="protein sequence ID" value="PUZ62340.1"/>
    <property type="molecule type" value="Genomic_DNA"/>
</dbReference>
<evidence type="ECO:0000313" key="2">
    <source>
        <dbReference type="EMBL" id="PUZ62340.1"/>
    </source>
</evidence>
<feature type="chain" id="PRO_5015395523" evidence="1">
    <location>
        <begin position="23"/>
        <end position="72"/>
    </location>
</feature>
<proteinExistence type="predicted"/>
<dbReference type="Gramene" id="PUZ62340">
    <property type="protein sequence ID" value="PUZ62340"/>
    <property type="gene ID" value="GQ55_4G349100"/>
</dbReference>
<sequence length="72" mass="7225">MLCAAGVGVGAIVWLHYGLCTSKTLGSTEKQDSSGQIKEPAGVGYATFNSDHRLSVGKGSSLPGIGAATEVS</sequence>
<protein>
    <submittedName>
        <fullName evidence="2">Uncharacterized protein</fullName>
    </submittedName>
</protein>
<dbReference type="Proteomes" id="UP000244336">
    <property type="component" value="Chromosome 4"/>
</dbReference>
<keyword evidence="3" id="KW-1185">Reference proteome</keyword>
<reference evidence="2 3" key="1">
    <citation type="submission" date="2018-04" db="EMBL/GenBank/DDBJ databases">
        <title>WGS assembly of Panicum hallii var. hallii HAL2.</title>
        <authorList>
            <person name="Lovell J."/>
            <person name="Jenkins J."/>
            <person name="Lowry D."/>
            <person name="Mamidi S."/>
            <person name="Sreedasyam A."/>
            <person name="Weng X."/>
            <person name="Barry K."/>
            <person name="Bonette J."/>
            <person name="Campitelli B."/>
            <person name="Daum C."/>
            <person name="Gordon S."/>
            <person name="Gould B."/>
            <person name="Lipzen A."/>
            <person name="MacQueen A."/>
            <person name="Palacio-Mejia J."/>
            <person name="Plott C."/>
            <person name="Shakirov E."/>
            <person name="Shu S."/>
            <person name="Yoshinaga Y."/>
            <person name="Zane M."/>
            <person name="Rokhsar D."/>
            <person name="Grimwood J."/>
            <person name="Schmutz J."/>
            <person name="Juenger T."/>
        </authorList>
    </citation>
    <scope>NUCLEOTIDE SEQUENCE [LARGE SCALE GENOMIC DNA]</scope>
    <source>
        <strain evidence="3">cv. HAL2</strain>
    </source>
</reference>
<gene>
    <name evidence="2" type="ORF">GQ55_4G349100</name>
</gene>
<feature type="signal peptide" evidence="1">
    <location>
        <begin position="1"/>
        <end position="22"/>
    </location>
</feature>
<dbReference type="AlphaFoldDB" id="A0A2T7E3G8"/>
<accession>A0A2T7E3G8</accession>